<sequence length="446" mass="49863">MVPPFFAEASKINRLQYCNSAFAYCISSTSYIHTIYVIIIENKIKVNGDEMLGIDIVEISRIKKLMDENESFLLKVFNEDEIERIKKRKEPYERAGGVFAAKEAVAKALGTGLGKISFKDIKIKYKGDAPYAEVFDIKFDLSISHERSYAVAVAKFDGENFMERNYEEEIILDEEIKSLWKDRDDFGHKGDFGKIAIIGGSMGMTGSSYLSSNAALKAGTGLVYNIVPREIFDIMSIKFIEPIAKTFDDLEEMEKFLEGIDAVAMGPGMGLGAYGKKVFEKIIKIEKNLLIDADGLNHLSKKLNLLEERKDFTTILTPHEGEFARLTGLSLDEIKNNRKAVAEEFAKKYKVILVLKGHETIVTDGERTYTNRTGNSGMATGGSGDVLTGIISTLMKNYNLFDAARLGVYIHGLSGDIYARKNSKTSLRARDLIENLSAVFKLFEEK</sequence>
<evidence type="ECO:0000256" key="8">
    <source>
        <dbReference type="ARBA" id="ARBA00022857"/>
    </source>
</evidence>
<dbReference type="GO" id="GO:0006633">
    <property type="term" value="P:fatty acid biosynthetic process"/>
    <property type="evidence" value="ECO:0007669"/>
    <property type="project" value="UniProtKB-UniRule"/>
</dbReference>
<comment type="caution">
    <text evidence="14">Lacks conserved residue(s) required for the propagation of feature annotation.</text>
</comment>
<comment type="catalytic activity">
    <reaction evidence="14">
        <text>(6S)-NADHX + ADP = AMP + phosphate + NADH + H(+)</text>
        <dbReference type="Rhea" id="RHEA:32223"/>
        <dbReference type="ChEBI" id="CHEBI:15378"/>
        <dbReference type="ChEBI" id="CHEBI:43474"/>
        <dbReference type="ChEBI" id="CHEBI:57945"/>
        <dbReference type="ChEBI" id="CHEBI:64074"/>
        <dbReference type="ChEBI" id="CHEBI:456215"/>
        <dbReference type="ChEBI" id="CHEBI:456216"/>
        <dbReference type="EC" id="4.2.1.136"/>
    </reaction>
</comment>
<keyword evidence="10 13" id="KW-0443">Lipid metabolism</keyword>
<evidence type="ECO:0000256" key="3">
    <source>
        <dbReference type="ARBA" id="ARBA00022723"/>
    </source>
</evidence>
<comment type="function">
    <text evidence="13">Transfers the 4'-phosphopantetheine moiety from coenzyme A to a Ser of acyl-carrier-protein.</text>
</comment>
<feature type="binding site" evidence="14">
    <location>
        <position position="384"/>
    </location>
    <ligand>
        <name>AMP</name>
        <dbReference type="ChEBI" id="CHEBI:456215"/>
    </ligand>
</feature>
<evidence type="ECO:0000256" key="7">
    <source>
        <dbReference type="ARBA" id="ARBA00022842"/>
    </source>
</evidence>
<comment type="cofactor">
    <cofactor evidence="13">
        <name>Mg(2+)</name>
        <dbReference type="ChEBI" id="CHEBI:18420"/>
    </cofactor>
</comment>
<comment type="subcellular location">
    <subcellularLocation>
        <location evidence="13">Cytoplasm</location>
    </subcellularLocation>
</comment>
<feature type="binding site" evidence="13">
    <location>
        <position position="103"/>
    </location>
    <ligand>
        <name>Mg(2+)</name>
        <dbReference type="ChEBI" id="CHEBI:18420"/>
    </ligand>
</feature>
<dbReference type="GO" id="GO:0052856">
    <property type="term" value="F:NAD(P)HX epimerase activity"/>
    <property type="evidence" value="ECO:0007669"/>
    <property type="project" value="TreeGrafter"/>
</dbReference>
<evidence type="ECO:0000256" key="6">
    <source>
        <dbReference type="ARBA" id="ARBA00022840"/>
    </source>
</evidence>
<feature type="binding site" evidence="13">
    <location>
        <position position="55"/>
    </location>
    <ligand>
        <name>Mg(2+)</name>
        <dbReference type="ChEBI" id="CHEBI:18420"/>
    </ligand>
</feature>
<evidence type="ECO:0000256" key="4">
    <source>
        <dbReference type="ARBA" id="ARBA00022741"/>
    </source>
</evidence>
<evidence type="ECO:0000313" key="16">
    <source>
        <dbReference type="EMBL" id="KXA31024.1"/>
    </source>
</evidence>
<dbReference type="PANTHER" id="PTHR12592:SF0">
    <property type="entry name" value="ATP-DEPENDENT (S)-NAD(P)H-HYDRATE DEHYDRATASE"/>
    <property type="match status" value="1"/>
</dbReference>
<dbReference type="AlphaFoldDB" id="A0A133PQV8"/>
<feature type="binding site" evidence="14">
    <location>
        <position position="319"/>
    </location>
    <ligand>
        <name>(6S)-NADPHX</name>
        <dbReference type="ChEBI" id="CHEBI:64076"/>
    </ligand>
</feature>
<dbReference type="Gene3D" id="3.40.1190.20">
    <property type="match status" value="1"/>
</dbReference>
<dbReference type="EMBL" id="LRQE01000021">
    <property type="protein sequence ID" value="KXA31024.1"/>
    <property type="molecule type" value="Genomic_DNA"/>
</dbReference>
<reference evidence="16 17" key="1">
    <citation type="submission" date="2016-01" db="EMBL/GenBank/DDBJ databases">
        <authorList>
            <person name="Oliw E.H."/>
        </authorList>
    </citation>
    <scope>NUCLEOTIDE SEQUENCE [LARGE SCALE GENOMIC DNA]</scope>
    <source>
        <strain evidence="16 17">CMW7756A</strain>
    </source>
</reference>
<protein>
    <recommendedName>
        <fullName evidence="13 14">Multifunctional fusion protein</fullName>
    </recommendedName>
    <domain>
        <recommendedName>
            <fullName evidence="13">Holo-[acyl-carrier-protein] synthase</fullName>
            <shortName evidence="13">Holo-ACP synthase</shortName>
            <ecNumber evidence="13">2.7.8.7</ecNumber>
        </recommendedName>
        <alternativeName>
            <fullName evidence="13">4'-phosphopantetheinyl transferase AcpS</fullName>
        </alternativeName>
    </domain>
    <domain>
        <recommendedName>
            <fullName evidence="14">ADP-dependent (S)-NAD(P)H-hydrate dehydratase</fullName>
            <ecNumber evidence="14">4.2.1.136</ecNumber>
        </recommendedName>
        <alternativeName>
            <fullName evidence="14">ADP-dependent NAD(P)HX dehydratase</fullName>
        </alternativeName>
    </domain>
</protein>
<evidence type="ECO:0000256" key="11">
    <source>
        <dbReference type="ARBA" id="ARBA00023160"/>
    </source>
</evidence>
<dbReference type="Proteomes" id="UP000070174">
    <property type="component" value="Unassembled WGS sequence"/>
</dbReference>
<dbReference type="InterPro" id="IPR017953">
    <property type="entry name" value="Carbohydrate_kinase_pred_CS"/>
</dbReference>
<feature type="binding site" evidence="14">
    <location>
        <begin position="356"/>
        <end position="360"/>
    </location>
    <ligand>
        <name>AMP</name>
        <dbReference type="ChEBI" id="CHEBI:456215"/>
    </ligand>
</feature>
<name>A0A133PQV8_9FIRM</name>
<dbReference type="PANTHER" id="PTHR12592">
    <property type="entry name" value="ATP-DEPENDENT (S)-NAD(P)H-HYDRATE DEHYDRATASE FAMILY MEMBER"/>
    <property type="match status" value="1"/>
</dbReference>
<dbReference type="PATRIC" id="fig|54005.3.peg.613"/>
<keyword evidence="1 13" id="KW-0444">Lipid biosynthesis</keyword>
<dbReference type="SUPFAM" id="SSF56214">
    <property type="entry name" value="4'-phosphopantetheinyl transferase"/>
    <property type="match status" value="1"/>
</dbReference>
<comment type="subunit">
    <text evidence="14">Homotetramer.</text>
</comment>
<dbReference type="Pfam" id="PF01648">
    <property type="entry name" value="ACPS"/>
    <property type="match status" value="1"/>
</dbReference>
<comment type="caution">
    <text evidence="16">The sequence shown here is derived from an EMBL/GenBank/DDBJ whole genome shotgun (WGS) entry which is preliminary data.</text>
</comment>
<dbReference type="GO" id="GO:0005737">
    <property type="term" value="C:cytoplasm"/>
    <property type="evidence" value="ECO:0007669"/>
    <property type="project" value="UniProtKB-SubCell"/>
</dbReference>
<dbReference type="InterPro" id="IPR004568">
    <property type="entry name" value="Ppantetheine-prot_Trfase_dom"/>
</dbReference>
<dbReference type="GO" id="GO:0052855">
    <property type="term" value="F:ADP-dependent NAD(P)H-hydrate dehydratase activity"/>
    <property type="evidence" value="ECO:0007669"/>
    <property type="project" value="UniProtKB-UniRule"/>
</dbReference>
<dbReference type="Pfam" id="PF01256">
    <property type="entry name" value="Carb_kinase"/>
    <property type="match status" value="1"/>
</dbReference>
<comment type="similarity">
    <text evidence="14">Belongs to the NnrD/CARKD family.</text>
</comment>
<feature type="binding site" evidence="14">
    <location>
        <position position="268"/>
    </location>
    <ligand>
        <name>(6S)-NADPHX</name>
        <dbReference type="ChEBI" id="CHEBI:64076"/>
    </ligand>
</feature>
<comment type="catalytic activity">
    <reaction evidence="13">
        <text>apo-[ACP] + CoA = holo-[ACP] + adenosine 3',5'-bisphosphate + H(+)</text>
        <dbReference type="Rhea" id="RHEA:12068"/>
        <dbReference type="Rhea" id="RHEA-COMP:9685"/>
        <dbReference type="Rhea" id="RHEA-COMP:9690"/>
        <dbReference type="ChEBI" id="CHEBI:15378"/>
        <dbReference type="ChEBI" id="CHEBI:29999"/>
        <dbReference type="ChEBI" id="CHEBI:57287"/>
        <dbReference type="ChEBI" id="CHEBI:58343"/>
        <dbReference type="ChEBI" id="CHEBI:64479"/>
        <dbReference type="EC" id="2.7.8.7"/>
    </reaction>
</comment>
<dbReference type="InterPro" id="IPR002582">
    <property type="entry name" value="ACPS"/>
</dbReference>
<dbReference type="InterPro" id="IPR008278">
    <property type="entry name" value="4-PPantetheinyl_Trfase_dom"/>
</dbReference>
<organism evidence="16">
    <name type="scientific">Peptoniphilus harei</name>
    <dbReference type="NCBI Taxonomy" id="54005"/>
    <lineage>
        <taxon>Bacteria</taxon>
        <taxon>Bacillati</taxon>
        <taxon>Bacillota</taxon>
        <taxon>Tissierellia</taxon>
        <taxon>Tissierellales</taxon>
        <taxon>Peptoniphilaceae</taxon>
        <taxon>Peptoniphilus</taxon>
    </lineage>
</organism>
<dbReference type="GO" id="GO:0046496">
    <property type="term" value="P:nicotinamide nucleotide metabolic process"/>
    <property type="evidence" value="ECO:0007669"/>
    <property type="project" value="UniProtKB-UniRule"/>
</dbReference>
<dbReference type="CDD" id="cd01171">
    <property type="entry name" value="YXKO-related"/>
    <property type="match status" value="1"/>
</dbReference>
<dbReference type="InterPro" id="IPR037143">
    <property type="entry name" value="4-PPantetheinyl_Trfase_dom_sf"/>
</dbReference>
<keyword evidence="2 13" id="KW-0808">Transferase</keyword>
<keyword evidence="13" id="KW-0963">Cytoplasm</keyword>
<keyword evidence="5 13" id="KW-0276">Fatty acid metabolism</keyword>
<dbReference type="NCBIfam" id="TIGR00516">
    <property type="entry name" value="acpS"/>
    <property type="match status" value="1"/>
</dbReference>
<dbReference type="PROSITE" id="PS01050">
    <property type="entry name" value="YJEF_C_2"/>
    <property type="match status" value="1"/>
</dbReference>
<dbReference type="EC" id="4.2.1.136" evidence="14"/>
<dbReference type="NCBIfam" id="TIGR00196">
    <property type="entry name" value="yjeF_cterm"/>
    <property type="match status" value="1"/>
</dbReference>
<gene>
    <name evidence="13" type="primary">acpS</name>
    <name evidence="14" type="synonym">nnrD</name>
    <name evidence="16" type="ORF">HMPREF3229_00622</name>
</gene>
<dbReference type="InterPro" id="IPR029056">
    <property type="entry name" value="Ribokinase-like"/>
</dbReference>
<comment type="catalytic activity">
    <reaction evidence="14">
        <text>(6S)-NADPHX + ADP = AMP + phosphate + NADPH + H(+)</text>
        <dbReference type="Rhea" id="RHEA:32235"/>
        <dbReference type="ChEBI" id="CHEBI:15378"/>
        <dbReference type="ChEBI" id="CHEBI:43474"/>
        <dbReference type="ChEBI" id="CHEBI:57783"/>
        <dbReference type="ChEBI" id="CHEBI:64076"/>
        <dbReference type="ChEBI" id="CHEBI:456215"/>
        <dbReference type="ChEBI" id="CHEBI:456216"/>
        <dbReference type="EC" id="4.2.1.136"/>
    </reaction>
</comment>
<comment type="similarity">
    <text evidence="13">Belongs to the P-Pant transferase superfamily. AcpS family.</text>
</comment>
<keyword evidence="9 14" id="KW-0520">NAD</keyword>
<keyword evidence="3 13" id="KW-0479">Metal-binding</keyword>
<dbReference type="Gene3D" id="3.90.470.20">
    <property type="entry name" value="4'-phosphopantetheinyl transferase domain"/>
    <property type="match status" value="1"/>
</dbReference>
<comment type="function">
    <text evidence="14">Catalyzes the dehydration of the S-form of NAD(P)HX at the expense of ADP, which is converted to AMP. Together with NAD(P)HX epimerase, which catalyzes the epimerization of the S- and R-forms, the enzyme allows the repair of both epimers of NAD(P)HX, a damaged form of NAD(P)H that is a result of enzymatic or heat-dependent hydration.</text>
</comment>
<keyword evidence="8 14" id="KW-0521">NADP</keyword>
<keyword evidence="7 13" id="KW-0460">Magnesium</keyword>
<evidence type="ECO:0000256" key="13">
    <source>
        <dbReference type="HAMAP-Rule" id="MF_00101"/>
    </source>
</evidence>
<evidence type="ECO:0000256" key="5">
    <source>
        <dbReference type="ARBA" id="ARBA00022832"/>
    </source>
</evidence>
<dbReference type="PROSITE" id="PS51383">
    <property type="entry name" value="YJEF_C_3"/>
    <property type="match status" value="1"/>
</dbReference>
<dbReference type="SUPFAM" id="SSF53613">
    <property type="entry name" value="Ribokinase-like"/>
    <property type="match status" value="1"/>
</dbReference>
<evidence type="ECO:0000256" key="14">
    <source>
        <dbReference type="HAMAP-Rule" id="MF_01965"/>
    </source>
</evidence>
<evidence type="ECO:0000256" key="12">
    <source>
        <dbReference type="ARBA" id="ARBA00023239"/>
    </source>
</evidence>
<dbReference type="GO" id="GO:0000287">
    <property type="term" value="F:magnesium ion binding"/>
    <property type="evidence" value="ECO:0007669"/>
    <property type="project" value="UniProtKB-UniRule"/>
</dbReference>
<keyword evidence="6 14" id="KW-0067">ATP-binding</keyword>
<dbReference type="InterPro" id="IPR000631">
    <property type="entry name" value="CARKD"/>
</dbReference>
<accession>A0A133PQV8</accession>
<dbReference type="GO" id="GO:0008897">
    <property type="term" value="F:holo-[acyl-carrier-protein] synthase activity"/>
    <property type="evidence" value="ECO:0007669"/>
    <property type="project" value="UniProtKB-UniRule"/>
</dbReference>
<keyword evidence="4 14" id="KW-0547">Nucleotide-binding</keyword>
<dbReference type="GO" id="GO:0110051">
    <property type="term" value="P:metabolite repair"/>
    <property type="evidence" value="ECO:0007669"/>
    <property type="project" value="TreeGrafter"/>
</dbReference>
<dbReference type="EC" id="2.7.8.7" evidence="13"/>
<evidence type="ECO:0000256" key="1">
    <source>
        <dbReference type="ARBA" id="ARBA00022516"/>
    </source>
</evidence>
<dbReference type="HAMAP" id="MF_01965">
    <property type="entry name" value="NADHX_dehydratase"/>
    <property type="match status" value="1"/>
</dbReference>
<feature type="domain" description="YjeF C-terminal" evidence="15">
    <location>
        <begin position="172"/>
        <end position="443"/>
    </location>
</feature>
<evidence type="ECO:0000256" key="2">
    <source>
        <dbReference type="ARBA" id="ARBA00022679"/>
    </source>
</evidence>
<dbReference type="HAMAP" id="MF_00101">
    <property type="entry name" value="AcpS"/>
    <property type="match status" value="1"/>
</dbReference>
<evidence type="ECO:0000259" key="15">
    <source>
        <dbReference type="PROSITE" id="PS51383"/>
    </source>
</evidence>
<dbReference type="NCBIfam" id="TIGR00556">
    <property type="entry name" value="pantethn_trn"/>
    <property type="match status" value="1"/>
</dbReference>
<evidence type="ECO:0000313" key="17">
    <source>
        <dbReference type="Proteomes" id="UP000070174"/>
    </source>
</evidence>
<feature type="binding site" evidence="14">
    <location>
        <position position="385"/>
    </location>
    <ligand>
        <name>(6S)-NADPHX</name>
        <dbReference type="ChEBI" id="CHEBI:64076"/>
    </ligand>
</feature>
<keyword evidence="12 14" id="KW-0456">Lyase</keyword>
<evidence type="ECO:0000256" key="10">
    <source>
        <dbReference type="ARBA" id="ARBA00023098"/>
    </source>
</evidence>
<dbReference type="GO" id="GO:0005524">
    <property type="term" value="F:ATP binding"/>
    <property type="evidence" value="ECO:0007669"/>
    <property type="project" value="UniProtKB-KW"/>
</dbReference>
<keyword evidence="11 13" id="KW-0275">Fatty acid biosynthesis</keyword>
<evidence type="ECO:0000256" key="9">
    <source>
        <dbReference type="ARBA" id="ARBA00023027"/>
    </source>
</evidence>
<proteinExistence type="inferred from homology"/>